<evidence type="ECO:0000313" key="2">
    <source>
        <dbReference type="Proteomes" id="UP000799757"/>
    </source>
</evidence>
<dbReference type="OrthoDB" id="5351220at2759"/>
<evidence type="ECO:0000313" key="1">
    <source>
        <dbReference type="EMBL" id="KAF2785417.1"/>
    </source>
</evidence>
<proteinExistence type="predicted"/>
<gene>
    <name evidence="1" type="ORF">K505DRAFT_369488</name>
</gene>
<keyword evidence="2" id="KW-1185">Reference proteome</keyword>
<reference evidence="1" key="1">
    <citation type="journal article" date="2020" name="Stud. Mycol.">
        <title>101 Dothideomycetes genomes: a test case for predicting lifestyles and emergence of pathogens.</title>
        <authorList>
            <person name="Haridas S."/>
            <person name="Albert R."/>
            <person name="Binder M."/>
            <person name="Bloem J."/>
            <person name="Labutti K."/>
            <person name="Salamov A."/>
            <person name="Andreopoulos B."/>
            <person name="Baker S."/>
            <person name="Barry K."/>
            <person name="Bills G."/>
            <person name="Bluhm B."/>
            <person name="Cannon C."/>
            <person name="Castanera R."/>
            <person name="Culley D."/>
            <person name="Daum C."/>
            <person name="Ezra D."/>
            <person name="Gonzalez J."/>
            <person name="Henrissat B."/>
            <person name="Kuo A."/>
            <person name="Liang C."/>
            <person name="Lipzen A."/>
            <person name="Lutzoni F."/>
            <person name="Magnuson J."/>
            <person name="Mondo S."/>
            <person name="Nolan M."/>
            <person name="Ohm R."/>
            <person name="Pangilinan J."/>
            <person name="Park H.-J."/>
            <person name="Ramirez L."/>
            <person name="Alfaro M."/>
            <person name="Sun H."/>
            <person name="Tritt A."/>
            <person name="Yoshinaga Y."/>
            <person name="Zwiers L.-H."/>
            <person name="Turgeon B."/>
            <person name="Goodwin S."/>
            <person name="Spatafora J."/>
            <person name="Crous P."/>
            <person name="Grigoriev I."/>
        </authorList>
    </citation>
    <scope>NUCLEOTIDE SEQUENCE</scope>
    <source>
        <strain evidence="1">CBS 109.77</strain>
    </source>
</reference>
<organism evidence="1 2">
    <name type="scientific">Melanomma pulvis-pyrius CBS 109.77</name>
    <dbReference type="NCBI Taxonomy" id="1314802"/>
    <lineage>
        <taxon>Eukaryota</taxon>
        <taxon>Fungi</taxon>
        <taxon>Dikarya</taxon>
        <taxon>Ascomycota</taxon>
        <taxon>Pezizomycotina</taxon>
        <taxon>Dothideomycetes</taxon>
        <taxon>Pleosporomycetidae</taxon>
        <taxon>Pleosporales</taxon>
        <taxon>Melanommataceae</taxon>
        <taxon>Melanomma</taxon>
    </lineage>
</organism>
<dbReference type="EMBL" id="MU003300">
    <property type="protein sequence ID" value="KAF2785417.1"/>
    <property type="molecule type" value="Genomic_DNA"/>
</dbReference>
<accession>A0A6A6WNK0</accession>
<dbReference type="AlphaFoldDB" id="A0A6A6WNK0"/>
<sequence length="350" mass="38080">MRAAWYGNPTPVGASCARDGALSTGTLGGRLVLTKGNMSVQLGLTNSHVLLNKSTFDQERGPFPPSPALGQLSICCPSEEDYKIDSKSREIELRDATQKANMLTGGDDSVAVGNPSLEFWINRRNMHKSEMDLVTTADRKVGSIFAASGHITTPNPQYTGDLHNDWGLDWGLVRMAPSRNVSTFVESVPPPGTIFEKFEHIDSWCSIDANRTLPVRKYGRTTGWTRGKISLLASAVVWNDKVPNLKDGPTAVKITFPEKRYGERAVYCHCIANVEDKDAGFKFLSPGDSGSLVLYNGKPPQGGQIAVVGLGFGDNFASCASYMMPIDLVMRNIEQVTGGRVTYPVYRGNV</sequence>
<dbReference type="Proteomes" id="UP000799757">
    <property type="component" value="Unassembled WGS sequence"/>
</dbReference>
<dbReference type="PROSITE" id="PS51257">
    <property type="entry name" value="PROKAR_LIPOPROTEIN"/>
    <property type="match status" value="1"/>
</dbReference>
<protein>
    <submittedName>
        <fullName evidence="1">Uncharacterized protein</fullName>
    </submittedName>
</protein>
<name>A0A6A6WNK0_9PLEO</name>